<dbReference type="PANTHER" id="PTHR47808:SF2">
    <property type="entry name" value="LEM DOMAIN-CONTAINING PROTEIN 2"/>
    <property type="match status" value="1"/>
</dbReference>
<dbReference type="GO" id="GO:0003682">
    <property type="term" value="F:chromatin binding"/>
    <property type="evidence" value="ECO:0007669"/>
    <property type="project" value="InterPro"/>
</dbReference>
<gene>
    <name evidence="11" type="ORF">NLU13_2297</name>
</gene>
<evidence type="ECO:0000313" key="12">
    <source>
        <dbReference type="Proteomes" id="UP001175261"/>
    </source>
</evidence>
<dbReference type="GO" id="GO:0071763">
    <property type="term" value="P:nuclear membrane organization"/>
    <property type="evidence" value="ECO:0007669"/>
    <property type="project" value="TreeGrafter"/>
</dbReference>
<evidence type="ECO:0000256" key="4">
    <source>
        <dbReference type="ARBA" id="ARBA00022989"/>
    </source>
</evidence>
<evidence type="ECO:0000256" key="2">
    <source>
        <dbReference type="ARBA" id="ARBA00022553"/>
    </source>
</evidence>
<dbReference type="CDD" id="cd12935">
    <property type="entry name" value="LEM_like"/>
    <property type="match status" value="1"/>
</dbReference>
<evidence type="ECO:0008006" key="13">
    <source>
        <dbReference type="Google" id="ProtNLM"/>
    </source>
</evidence>
<comment type="subcellular location">
    <subcellularLocation>
        <location evidence="1">Nucleus inner membrane</location>
    </subcellularLocation>
</comment>
<dbReference type="InterPro" id="IPR025856">
    <property type="entry name" value="HeH/LEM_domain"/>
</dbReference>
<dbReference type="GO" id="GO:0005783">
    <property type="term" value="C:endoplasmic reticulum"/>
    <property type="evidence" value="ECO:0007669"/>
    <property type="project" value="TreeGrafter"/>
</dbReference>
<dbReference type="Pfam" id="PF12949">
    <property type="entry name" value="HeH"/>
    <property type="match status" value="1"/>
</dbReference>
<feature type="compositionally biased region" description="Polar residues" evidence="7">
    <location>
        <begin position="183"/>
        <end position="197"/>
    </location>
</feature>
<dbReference type="EMBL" id="JAPDFR010000001">
    <property type="protein sequence ID" value="KAK0392802.1"/>
    <property type="molecule type" value="Genomic_DNA"/>
</dbReference>
<name>A0AA39GVC4_SARSR</name>
<evidence type="ECO:0000256" key="6">
    <source>
        <dbReference type="ARBA" id="ARBA00023242"/>
    </source>
</evidence>
<evidence type="ECO:0000256" key="8">
    <source>
        <dbReference type="SAM" id="Phobius"/>
    </source>
</evidence>
<reference evidence="11" key="1">
    <citation type="submission" date="2022-10" db="EMBL/GenBank/DDBJ databases">
        <title>Determination and structural analysis of whole genome sequence of Sarocladium strictum F4-1.</title>
        <authorList>
            <person name="Hu L."/>
            <person name="Jiang Y."/>
        </authorList>
    </citation>
    <scope>NUCLEOTIDE SEQUENCE</scope>
    <source>
        <strain evidence="11">F4-1</strain>
    </source>
</reference>
<keyword evidence="3 8" id="KW-0812">Transmembrane</keyword>
<evidence type="ECO:0000259" key="10">
    <source>
        <dbReference type="Pfam" id="PF12949"/>
    </source>
</evidence>
<feature type="compositionally biased region" description="Basic residues" evidence="7">
    <location>
        <begin position="92"/>
        <end position="102"/>
    </location>
</feature>
<feature type="compositionally biased region" description="Basic and acidic residues" evidence="7">
    <location>
        <begin position="658"/>
        <end position="672"/>
    </location>
</feature>
<organism evidence="11 12">
    <name type="scientific">Sarocladium strictum</name>
    <name type="common">Black bundle disease fungus</name>
    <name type="synonym">Acremonium strictum</name>
    <dbReference type="NCBI Taxonomy" id="5046"/>
    <lineage>
        <taxon>Eukaryota</taxon>
        <taxon>Fungi</taxon>
        <taxon>Dikarya</taxon>
        <taxon>Ascomycota</taxon>
        <taxon>Pezizomycotina</taxon>
        <taxon>Sordariomycetes</taxon>
        <taxon>Hypocreomycetidae</taxon>
        <taxon>Hypocreales</taxon>
        <taxon>Sarocladiaceae</taxon>
        <taxon>Sarocladium</taxon>
    </lineage>
</organism>
<evidence type="ECO:0000256" key="3">
    <source>
        <dbReference type="ARBA" id="ARBA00022692"/>
    </source>
</evidence>
<dbReference type="AlphaFoldDB" id="A0AA39GVC4"/>
<feature type="compositionally biased region" description="Basic and acidic residues" evidence="7">
    <location>
        <begin position="132"/>
        <end position="146"/>
    </location>
</feature>
<dbReference type="Pfam" id="PF09402">
    <property type="entry name" value="MSC"/>
    <property type="match status" value="1"/>
</dbReference>
<comment type="caution">
    <text evidence="11">The sequence shown here is derived from an EMBL/GenBank/DDBJ whole genome shotgun (WGS) entry which is preliminary data.</text>
</comment>
<dbReference type="GO" id="GO:0005637">
    <property type="term" value="C:nuclear inner membrane"/>
    <property type="evidence" value="ECO:0007669"/>
    <property type="project" value="UniProtKB-SubCell"/>
</dbReference>
<dbReference type="Gene3D" id="1.10.10.1180">
    <property type="entry name" value="MAN1, winged-helix domain"/>
    <property type="match status" value="1"/>
</dbReference>
<feature type="region of interest" description="Disordered" evidence="7">
    <location>
        <begin position="76"/>
        <end position="255"/>
    </location>
</feature>
<keyword evidence="12" id="KW-1185">Reference proteome</keyword>
<keyword evidence="4 8" id="KW-1133">Transmembrane helix</keyword>
<accession>A0AA39GVC4</accession>
<dbReference type="GO" id="GO:0034399">
    <property type="term" value="C:nuclear periphery"/>
    <property type="evidence" value="ECO:0007669"/>
    <property type="project" value="TreeGrafter"/>
</dbReference>
<dbReference type="PANTHER" id="PTHR47808">
    <property type="entry name" value="INNER NUCLEAR MEMBRANE PROTEIN HEH2-RELATED"/>
    <property type="match status" value="1"/>
</dbReference>
<proteinExistence type="predicted"/>
<feature type="transmembrane region" description="Helical" evidence="8">
    <location>
        <begin position="514"/>
        <end position="533"/>
    </location>
</feature>
<evidence type="ECO:0000256" key="7">
    <source>
        <dbReference type="SAM" id="MobiDB-lite"/>
    </source>
</evidence>
<evidence type="ECO:0000313" key="11">
    <source>
        <dbReference type="EMBL" id="KAK0392802.1"/>
    </source>
</evidence>
<feature type="compositionally biased region" description="Acidic residues" evidence="7">
    <location>
        <begin position="165"/>
        <end position="179"/>
    </location>
</feature>
<keyword evidence="6" id="KW-0539">Nucleus</keyword>
<feature type="transmembrane region" description="Helical" evidence="8">
    <location>
        <begin position="288"/>
        <end position="306"/>
    </location>
</feature>
<dbReference type="Gene3D" id="1.10.720.40">
    <property type="match status" value="1"/>
</dbReference>
<evidence type="ECO:0000256" key="1">
    <source>
        <dbReference type="ARBA" id="ARBA00004540"/>
    </source>
</evidence>
<keyword evidence="5 8" id="KW-0472">Membrane</keyword>
<dbReference type="Proteomes" id="UP001175261">
    <property type="component" value="Unassembled WGS sequence"/>
</dbReference>
<evidence type="ECO:0000259" key="9">
    <source>
        <dbReference type="Pfam" id="PF09402"/>
    </source>
</evidence>
<dbReference type="InterPro" id="IPR044780">
    <property type="entry name" value="Heh2/Src1"/>
</dbReference>
<dbReference type="InterPro" id="IPR018996">
    <property type="entry name" value="Man1/Src1-like_C"/>
</dbReference>
<dbReference type="InterPro" id="IPR011015">
    <property type="entry name" value="LEM/LEM-like_dom_sf"/>
</dbReference>
<protein>
    <recommendedName>
        <fullName evidence="13">Inner nuclear membrane protein SRC1</fullName>
    </recommendedName>
</protein>
<sequence>MADIEDYLQEGWNPNSVTIPKLRSILVTHNVDYPSTAKKAQLVQLVTDEVLPQAARLRAQRARAHRTSFGIVNAGSAEDDSRWADEPPTPARRSKTPRKSSARVKVEEEEHAPPPATLPSKRSSRSVSRALSHADERELVEPEMARGGRRSSRRAVTPQIKAESEPEEEEASADDDNPFSDENPFQSGSSPPQAKTPNSRRRTAGEDVIKSSRSARRRTDGFAGTSSSRKSSAFSAQALREPSPELALEPGEEFTPDEQLELEEAASKGELTALPRQPRRKQDRKTSLTVPFFVLFTALLGAYATWYRQEKIAVGYCGLGRPAQSLIPANVRLPDALIPFIEPQCEPCPLHAYCYADLSVRCEPDFVLQPHPLSLGGLVPLPPTCEPDGEKARRVQAVADKAVEELRDRRAKFECGDLVDEDGHQPDSPAMAEEELKATVSQKRSKRLNREEFDDLWAAAIGEVTQREEIEVIETPQRSGPGGSEGRRLSSTSLARLPLTCAVKRSVRLGLARYRLAIGLLILTGFFVLYMRYRYRQHVATSAQVPALVDLVLGRLSNQKVLGEEDIDDPWLFLPNLRDDVLRSVHSLSERDRIWQKVKAVVEQNSNVRTSQREGRSGEVGRAWEWIGPVAGDGVRRRKSGRVSWGADAKSESPVPEGMREAKKWDEPRPIY</sequence>
<feature type="domain" description="HeH/LEM" evidence="10">
    <location>
        <begin position="14"/>
        <end position="46"/>
    </location>
</feature>
<feature type="compositionally biased region" description="Low complexity" evidence="7">
    <location>
        <begin position="223"/>
        <end position="238"/>
    </location>
</feature>
<keyword evidence="2" id="KW-0597">Phosphoprotein</keyword>
<feature type="region of interest" description="Disordered" evidence="7">
    <location>
        <begin position="634"/>
        <end position="672"/>
    </location>
</feature>
<evidence type="ECO:0000256" key="5">
    <source>
        <dbReference type="ARBA" id="ARBA00023136"/>
    </source>
</evidence>
<dbReference type="InterPro" id="IPR041885">
    <property type="entry name" value="MAN1_winged_helix_dom"/>
</dbReference>
<feature type="domain" description="Man1/Src1-like C-terminal" evidence="9">
    <location>
        <begin position="296"/>
        <end position="629"/>
    </location>
</feature>